<dbReference type="AlphaFoldDB" id="A0A0B7GU46"/>
<gene>
    <name evidence="2" type="ORF">TPHV1_130075</name>
</gene>
<keyword evidence="3" id="KW-1185">Reference proteome</keyword>
<evidence type="ECO:0000313" key="3">
    <source>
        <dbReference type="Proteomes" id="UP000042527"/>
    </source>
</evidence>
<sequence>MLLTFFVKYDILLSSSIRALSSAGTSVWFTPRMSAVRSRQRPSLTHCHIRTYSILYFPELSRYQQGVCRQWIINPLNEYLSCFSIHQITNQKIIMRNSVFMSIQGFVLFFMRIISSR</sequence>
<organism evidence="2 3">
    <name type="scientific">Treponema phagedenis</name>
    <dbReference type="NCBI Taxonomy" id="162"/>
    <lineage>
        <taxon>Bacteria</taxon>
        <taxon>Pseudomonadati</taxon>
        <taxon>Spirochaetota</taxon>
        <taxon>Spirochaetia</taxon>
        <taxon>Spirochaetales</taxon>
        <taxon>Treponemataceae</taxon>
        <taxon>Treponema</taxon>
    </lineage>
</organism>
<proteinExistence type="predicted"/>
<protein>
    <submittedName>
        <fullName evidence="2">Uncharacterized protein</fullName>
    </submittedName>
</protein>
<evidence type="ECO:0000256" key="1">
    <source>
        <dbReference type="SAM" id="Phobius"/>
    </source>
</evidence>
<keyword evidence="1" id="KW-1133">Transmembrane helix</keyword>
<dbReference type="Proteomes" id="UP000042527">
    <property type="component" value="Unassembled WGS sequence"/>
</dbReference>
<evidence type="ECO:0000313" key="2">
    <source>
        <dbReference type="EMBL" id="CEM61037.1"/>
    </source>
</evidence>
<name>A0A0B7GU46_TREPH</name>
<accession>A0A0B7GU46</accession>
<reference evidence="3" key="1">
    <citation type="submission" date="2015-01" db="EMBL/GenBank/DDBJ databases">
        <authorList>
            <person name="Manzoor Shahid"/>
            <person name="Zubair Saima"/>
        </authorList>
    </citation>
    <scope>NUCLEOTIDE SEQUENCE [LARGE SCALE GENOMIC DNA]</scope>
    <source>
        <strain evidence="3">V1</strain>
    </source>
</reference>
<keyword evidence="1" id="KW-0812">Transmembrane</keyword>
<keyword evidence="1" id="KW-0472">Membrane</keyword>
<feature type="transmembrane region" description="Helical" evidence="1">
    <location>
        <begin position="93"/>
        <end position="114"/>
    </location>
</feature>
<dbReference type="EMBL" id="CDNC01000005">
    <property type="protein sequence ID" value="CEM61037.1"/>
    <property type="molecule type" value="Genomic_DNA"/>
</dbReference>